<feature type="chain" id="PRO_5045857197" description="Tetratricopeptide repeat protein" evidence="1">
    <location>
        <begin position="23"/>
        <end position="464"/>
    </location>
</feature>
<evidence type="ECO:0008006" key="4">
    <source>
        <dbReference type="Google" id="ProtNLM"/>
    </source>
</evidence>
<reference evidence="2 3" key="1">
    <citation type="journal article" date="2019" name="Antonie Van Leeuwenhoek">
        <title>Description of 'Ca. Methylobacter oryzae' KRF1, a novel species from the environmentally important Methylobacter clade 2.</title>
        <authorList>
            <person name="Khatri K."/>
            <person name="Mohite J.A."/>
            <person name="Pandit P.S."/>
            <person name="Bahulikar R."/>
            <person name="Rahalkar M.C."/>
        </authorList>
    </citation>
    <scope>NUCLEOTIDE SEQUENCE [LARGE SCALE GENOMIC DNA]</scope>
    <source>
        <strain evidence="2 3">KRF1</strain>
    </source>
</reference>
<accession>A0ABY3CA57</accession>
<name>A0ABY3CA57_9GAMM</name>
<keyword evidence="3" id="KW-1185">Reference proteome</keyword>
<comment type="caution">
    <text evidence="2">The sequence shown here is derived from an EMBL/GenBank/DDBJ whole genome shotgun (WGS) entry which is preliminary data.</text>
</comment>
<evidence type="ECO:0000256" key="1">
    <source>
        <dbReference type="SAM" id="SignalP"/>
    </source>
</evidence>
<sequence>MLLNTRAFYLLLTMTAITSGCAYNVPLAVDPVKDMHQSRLVSKKMPIKVGIYLSDDLKHYVYKQQRMGTAFRMKIGKYLPIVAAAMASAMFDDVILVDSVPPYSNSYKPDVEAVIRLEILSCYANAVGDLSGYIKAKTKLRITAYDLDGNSLWQDEAVGESRSTELDFIGSLLDGMEEAGKTGYQAVFSATARLINDFYAKPPQKLLALLEVKKAENLRNLPNFELFKTLYEKGRFQYDKKNYCQSLYLFAKASTIVPDEPATLFYTGACYTHSGDKQNALKKFADIIAKSPSGQEASDAKKWIQRLNDPLKIGLANINKANKTALDNEAVRNALTNSNMYTVIDTAKLTALNNPLISPDFSQFLDSCSKKGAKVIILHEIDSSSQKASPDYYGGEDVATEHSVRISAKAYSTKRKQLTTAILINEKSSTMQKQTAEEEAKTKQQLLENASRKLVLQLLKNDIF</sequence>
<dbReference type="EMBL" id="RYFG02000094">
    <property type="protein sequence ID" value="TRW94894.1"/>
    <property type="molecule type" value="Genomic_DNA"/>
</dbReference>
<evidence type="ECO:0000313" key="2">
    <source>
        <dbReference type="EMBL" id="TRW94894.1"/>
    </source>
</evidence>
<keyword evidence="1" id="KW-0732">Signal</keyword>
<evidence type="ECO:0000313" key="3">
    <source>
        <dbReference type="Proteomes" id="UP000733744"/>
    </source>
</evidence>
<dbReference type="PROSITE" id="PS51257">
    <property type="entry name" value="PROKAR_LIPOPROTEIN"/>
    <property type="match status" value="1"/>
</dbReference>
<dbReference type="Gene3D" id="1.25.40.10">
    <property type="entry name" value="Tetratricopeptide repeat domain"/>
    <property type="match status" value="1"/>
</dbReference>
<dbReference type="InterPro" id="IPR011990">
    <property type="entry name" value="TPR-like_helical_dom_sf"/>
</dbReference>
<organism evidence="2 3">
    <name type="scientific">Candidatus Methylobacter oryzae</name>
    <dbReference type="NCBI Taxonomy" id="2497749"/>
    <lineage>
        <taxon>Bacteria</taxon>
        <taxon>Pseudomonadati</taxon>
        <taxon>Pseudomonadota</taxon>
        <taxon>Gammaproteobacteria</taxon>
        <taxon>Methylococcales</taxon>
        <taxon>Methylococcaceae</taxon>
        <taxon>Methylobacter</taxon>
    </lineage>
</organism>
<gene>
    <name evidence="2" type="ORF">EKO24_010835</name>
</gene>
<dbReference type="RefSeq" id="WP_127029982.1">
    <property type="nucleotide sequence ID" value="NZ_RYFG02000094.1"/>
</dbReference>
<protein>
    <recommendedName>
        <fullName evidence="4">Tetratricopeptide repeat protein</fullName>
    </recommendedName>
</protein>
<proteinExistence type="predicted"/>
<dbReference type="Proteomes" id="UP000733744">
    <property type="component" value="Unassembled WGS sequence"/>
</dbReference>
<feature type="signal peptide" evidence="1">
    <location>
        <begin position="1"/>
        <end position="22"/>
    </location>
</feature>
<dbReference type="SUPFAM" id="SSF48452">
    <property type="entry name" value="TPR-like"/>
    <property type="match status" value="1"/>
</dbReference>